<dbReference type="EMBL" id="CP059572">
    <property type="protein sequence ID" value="QXJ23128.1"/>
    <property type="molecule type" value="Genomic_DNA"/>
</dbReference>
<sequence>MTVKATGAGLRLRALLDRKVPRVLNGIEIHLMKVTKGAALLRVLNSMTNDATQHRPEHRRADPPCDFALGGATGRRAQ</sequence>
<dbReference type="Proteomes" id="UP001049518">
    <property type="component" value="Chromosome"/>
</dbReference>
<reference evidence="2" key="1">
    <citation type="submission" date="2020-07" db="EMBL/GenBank/DDBJ databases">
        <authorList>
            <person name="Tarantini F.S."/>
            <person name="Hong K.W."/>
            <person name="Chan K.G."/>
        </authorList>
    </citation>
    <scope>NUCLEOTIDE SEQUENCE</scope>
    <source>
        <strain evidence="2">32-07</strain>
    </source>
</reference>
<dbReference type="RefSeq" id="WP_231328809.1">
    <property type="nucleotide sequence ID" value="NZ_CP059572.1"/>
</dbReference>
<accession>A0ABX8QWN5</accession>
<organism evidence="2 3">
    <name type="scientific">Actinomadura graeca</name>
    <dbReference type="NCBI Taxonomy" id="2750812"/>
    <lineage>
        <taxon>Bacteria</taxon>
        <taxon>Bacillati</taxon>
        <taxon>Actinomycetota</taxon>
        <taxon>Actinomycetes</taxon>
        <taxon>Streptosporangiales</taxon>
        <taxon>Thermomonosporaceae</taxon>
        <taxon>Actinomadura</taxon>
    </lineage>
</organism>
<feature type="compositionally biased region" description="Basic and acidic residues" evidence="1">
    <location>
        <begin position="52"/>
        <end position="63"/>
    </location>
</feature>
<evidence type="ECO:0000313" key="2">
    <source>
        <dbReference type="EMBL" id="QXJ23128.1"/>
    </source>
</evidence>
<proteinExistence type="predicted"/>
<evidence type="ECO:0000313" key="3">
    <source>
        <dbReference type="Proteomes" id="UP001049518"/>
    </source>
</evidence>
<feature type="region of interest" description="Disordered" evidence="1">
    <location>
        <begin position="51"/>
        <end position="78"/>
    </location>
</feature>
<keyword evidence="3" id="KW-1185">Reference proteome</keyword>
<evidence type="ECO:0008006" key="4">
    <source>
        <dbReference type="Google" id="ProtNLM"/>
    </source>
</evidence>
<evidence type="ECO:0000256" key="1">
    <source>
        <dbReference type="SAM" id="MobiDB-lite"/>
    </source>
</evidence>
<gene>
    <name evidence="2" type="ORF">AGRA3207_004246</name>
</gene>
<name>A0ABX8QWN5_9ACTN</name>
<protein>
    <recommendedName>
        <fullName evidence="4">Transposase</fullName>
    </recommendedName>
</protein>